<evidence type="ECO:0000256" key="9">
    <source>
        <dbReference type="ARBA" id="ARBA00023180"/>
    </source>
</evidence>
<organism evidence="14">
    <name type="scientific">Carausius morosus</name>
    <name type="common">Indian stick insect</name>
    <name type="synonym">Dixippus morosus</name>
    <dbReference type="NCBI Taxonomy" id="7022"/>
    <lineage>
        <taxon>Eukaryota</taxon>
        <taxon>Metazoa</taxon>
        <taxon>Ecdysozoa</taxon>
        <taxon>Arthropoda</taxon>
        <taxon>Hexapoda</taxon>
        <taxon>Insecta</taxon>
        <taxon>Pterygota</taxon>
        <taxon>Neoptera</taxon>
        <taxon>Polyneoptera</taxon>
        <taxon>Phasmatodea</taxon>
        <taxon>Verophasmatodea</taxon>
        <taxon>Anareolatae</taxon>
        <taxon>Lonchodidae</taxon>
        <taxon>Lonchodinae</taxon>
        <taxon>Carausius</taxon>
    </lineage>
</organism>
<evidence type="ECO:0000256" key="3">
    <source>
        <dbReference type="ARBA" id="ARBA00022475"/>
    </source>
</evidence>
<evidence type="ECO:0000256" key="8">
    <source>
        <dbReference type="ARBA" id="ARBA00023170"/>
    </source>
</evidence>
<dbReference type="GO" id="GO:0005886">
    <property type="term" value="C:plasma membrane"/>
    <property type="evidence" value="ECO:0007669"/>
    <property type="project" value="UniProtKB-SubCell"/>
</dbReference>
<feature type="transmembrane region" description="Helical" evidence="11">
    <location>
        <begin position="134"/>
        <end position="151"/>
    </location>
</feature>
<evidence type="ECO:0000259" key="12">
    <source>
        <dbReference type="PROSITE" id="PS50227"/>
    </source>
</evidence>
<dbReference type="PANTHER" id="PTHR45620">
    <property type="entry name" value="PDF RECEPTOR-LIKE PROTEIN-RELATED"/>
    <property type="match status" value="1"/>
</dbReference>
<comment type="similarity">
    <text evidence="2">Belongs to the G-protein coupled receptor 2 family.</text>
</comment>
<dbReference type="PROSITE" id="PS00649">
    <property type="entry name" value="G_PROTEIN_RECEP_F2_1"/>
    <property type="match status" value="1"/>
</dbReference>
<dbReference type="PROSITE" id="PS50261">
    <property type="entry name" value="G_PROTEIN_RECEP_F2_4"/>
    <property type="match status" value="1"/>
</dbReference>
<comment type="subcellular location">
    <subcellularLocation>
        <location evidence="1">Cell membrane</location>
        <topology evidence="1">Multi-pass membrane protein</topology>
    </subcellularLocation>
</comment>
<evidence type="ECO:0000256" key="5">
    <source>
        <dbReference type="ARBA" id="ARBA00022989"/>
    </source>
</evidence>
<keyword evidence="8 14" id="KW-0675">Receptor</keyword>
<dbReference type="PROSITE" id="PS50227">
    <property type="entry name" value="G_PROTEIN_RECEP_F2_3"/>
    <property type="match status" value="1"/>
</dbReference>
<evidence type="ECO:0000256" key="7">
    <source>
        <dbReference type="ARBA" id="ARBA00023136"/>
    </source>
</evidence>
<dbReference type="InterPro" id="IPR001879">
    <property type="entry name" value="GPCR_2_extracellular_dom"/>
</dbReference>
<dbReference type="AlphaFoldDB" id="A0A891XIR7"/>
<proteinExistence type="evidence at transcript level"/>
<dbReference type="Pfam" id="PF00002">
    <property type="entry name" value="7tm_2"/>
    <property type="match status" value="1"/>
</dbReference>
<dbReference type="GO" id="GO:0007166">
    <property type="term" value="P:cell surface receptor signaling pathway"/>
    <property type="evidence" value="ECO:0007669"/>
    <property type="project" value="InterPro"/>
</dbReference>
<sequence>MAGGEAEPTGPHGPLSCYIWYANYSTSSYVLYCPGVWDTVLCWPPTEAGTTAVQRCPKSKGIDDTKYAYKTCRPDGVWQGRVLGDQGSPWGWTNYSTCVKPDLLKSMKKMYGMYVEAYKDRISVSLSGWTVEQVGLSFSLIALLVSFFIFYKSRCGRGKEVRVHRNLFGAMLAQVLLRLLIYMDRALNVGDMELLPSPLQLWNTPILCEICYTLLEYSRTSMFLWLLMDAYVTHSHVTETALNRKLGYRTSLAIGWGSSAVITTVWLVTTLVKHSTQRCLRGYTSTPYFWIQFGPRICFIFMTFALLINAIRLIITKHKHSQSEDVEKSRRAAKMELIVLPLLSVSDVFLVATTSLPRSLWQLQLWVYSYRILRGCQGLFLSLAYCLLRKEVYGSVWQWAGHYLVSRQYERARHEDSQLCEAGETSSLGPPETPTETWRTKLAKMLRR</sequence>
<feature type="domain" description="G-protein coupled receptors family 2 profile 1" evidence="12">
    <location>
        <begin position="16"/>
        <end position="102"/>
    </location>
</feature>
<dbReference type="Gene3D" id="4.10.1240.10">
    <property type="entry name" value="GPCR, family 2, extracellular hormone receptor domain"/>
    <property type="match status" value="1"/>
</dbReference>
<evidence type="ECO:0000256" key="1">
    <source>
        <dbReference type="ARBA" id="ARBA00004651"/>
    </source>
</evidence>
<feature type="domain" description="G-protein coupled receptors family 2 profile 2" evidence="13">
    <location>
        <begin position="128"/>
        <end position="389"/>
    </location>
</feature>
<keyword evidence="9" id="KW-0325">Glycoprotein</keyword>
<feature type="transmembrane region" description="Helical" evidence="11">
    <location>
        <begin position="252"/>
        <end position="273"/>
    </location>
</feature>
<evidence type="ECO:0000256" key="2">
    <source>
        <dbReference type="ARBA" id="ARBA00005314"/>
    </source>
</evidence>
<evidence type="ECO:0000313" key="14">
    <source>
        <dbReference type="EMBL" id="QRN45487.1"/>
    </source>
</evidence>
<dbReference type="EMBL" id="MT879359">
    <property type="protein sequence ID" value="QRN45487.1"/>
    <property type="molecule type" value="mRNA"/>
</dbReference>
<accession>A0A891XIR7</accession>
<dbReference type="InterPro" id="IPR017981">
    <property type="entry name" value="GPCR_2-like_7TM"/>
</dbReference>
<evidence type="ECO:0000256" key="11">
    <source>
        <dbReference type="SAM" id="Phobius"/>
    </source>
</evidence>
<protein>
    <submittedName>
        <fullName evidence="14">Pigment dispersing factor receptor isoform X1</fullName>
    </submittedName>
</protein>
<dbReference type="SMART" id="SM00008">
    <property type="entry name" value="HormR"/>
    <property type="match status" value="1"/>
</dbReference>
<dbReference type="InterPro" id="IPR000832">
    <property type="entry name" value="GPCR_2_secretin-like"/>
</dbReference>
<dbReference type="PRINTS" id="PR00249">
    <property type="entry name" value="GPCRSECRETIN"/>
</dbReference>
<keyword evidence="3" id="KW-1003">Cell membrane</keyword>
<dbReference type="InterPro" id="IPR036445">
    <property type="entry name" value="GPCR_2_extracell_dom_sf"/>
</dbReference>
<name>A0A891XIR7_CARMO</name>
<evidence type="ECO:0000256" key="6">
    <source>
        <dbReference type="ARBA" id="ARBA00023040"/>
    </source>
</evidence>
<keyword evidence="10" id="KW-0807">Transducer</keyword>
<evidence type="ECO:0000259" key="13">
    <source>
        <dbReference type="PROSITE" id="PS50261"/>
    </source>
</evidence>
<dbReference type="Gene3D" id="1.20.1070.10">
    <property type="entry name" value="Rhodopsin 7-helix transmembrane proteins"/>
    <property type="match status" value="1"/>
</dbReference>
<dbReference type="PANTHER" id="PTHR45620:SF17">
    <property type="entry name" value="PDF RECEPTOR"/>
    <property type="match status" value="1"/>
</dbReference>
<reference evidence="14" key="1">
    <citation type="journal article" date="2021" name="J. Neurosci.">
        <title>Neuromodulation Can Be Simple: Myoinhibitory Peptide, Contained in Dedicated Regulatory Pathways, Is the Only Neurally-Mediated Peptide Modulator of Stick Insect Leg Muscle.</title>
        <authorList>
            <person name="Liessem S."/>
            <person name="Kowatschew D."/>
            <person name="Dippel S."/>
            <person name="Blanke A."/>
            <person name="Korsching S."/>
            <person name="Guschlbauer C."/>
            <person name="Hooper S.L."/>
            <person name="Predel R."/>
            <person name="Buschges A."/>
        </authorList>
    </citation>
    <scope>NUCLEOTIDE SEQUENCE</scope>
</reference>
<evidence type="ECO:0000256" key="4">
    <source>
        <dbReference type="ARBA" id="ARBA00022692"/>
    </source>
</evidence>
<feature type="transmembrane region" description="Helical" evidence="11">
    <location>
        <begin position="293"/>
        <end position="315"/>
    </location>
</feature>
<dbReference type="InterPro" id="IPR017983">
    <property type="entry name" value="GPCR_2_secretin-like_CS"/>
</dbReference>
<evidence type="ECO:0000256" key="10">
    <source>
        <dbReference type="ARBA" id="ARBA00023224"/>
    </source>
</evidence>
<keyword evidence="7 11" id="KW-0472">Membrane</keyword>
<keyword evidence="4 11" id="KW-0812">Transmembrane</keyword>
<dbReference type="Pfam" id="PF02793">
    <property type="entry name" value="HRM"/>
    <property type="match status" value="1"/>
</dbReference>
<keyword evidence="5 11" id="KW-1133">Transmembrane helix</keyword>
<dbReference type="SUPFAM" id="SSF111418">
    <property type="entry name" value="Hormone receptor domain"/>
    <property type="match status" value="1"/>
</dbReference>
<keyword evidence="6" id="KW-0297">G-protein coupled receptor</keyword>
<dbReference type="GO" id="GO:0007188">
    <property type="term" value="P:adenylate cyclase-modulating G protein-coupled receptor signaling pathway"/>
    <property type="evidence" value="ECO:0007669"/>
    <property type="project" value="TreeGrafter"/>
</dbReference>
<dbReference type="GO" id="GO:0008528">
    <property type="term" value="F:G protein-coupled peptide receptor activity"/>
    <property type="evidence" value="ECO:0007669"/>
    <property type="project" value="TreeGrafter"/>
</dbReference>
<dbReference type="InterPro" id="IPR050332">
    <property type="entry name" value="GPCR_2"/>
</dbReference>